<proteinExistence type="predicted"/>
<dbReference type="STRING" id="29172.A0A0D8X676"/>
<dbReference type="InterPro" id="IPR018499">
    <property type="entry name" value="Tetraspanin/Peripherin"/>
</dbReference>
<dbReference type="GO" id="GO:0016020">
    <property type="term" value="C:membrane"/>
    <property type="evidence" value="ECO:0007669"/>
    <property type="project" value="UniProtKB-SubCell"/>
</dbReference>
<comment type="subcellular location">
    <subcellularLocation>
        <location evidence="1">Membrane</location>
        <topology evidence="1">Multi-pass membrane protein</topology>
    </subcellularLocation>
</comment>
<evidence type="ECO:0000256" key="1">
    <source>
        <dbReference type="ARBA" id="ARBA00004141"/>
    </source>
</evidence>
<evidence type="ECO:0000256" key="3">
    <source>
        <dbReference type="ARBA" id="ARBA00022989"/>
    </source>
</evidence>
<reference evidence="7" key="2">
    <citation type="journal article" date="2016" name="Sci. Rep.">
        <title>Dictyocaulus viviparus genome, variome and transcriptome elucidate lungworm biology and support future intervention.</title>
        <authorList>
            <person name="McNulty S.N."/>
            <person name="Strube C."/>
            <person name="Rosa B.A."/>
            <person name="Martin J.C."/>
            <person name="Tyagi R."/>
            <person name="Choi Y.J."/>
            <person name="Wang Q."/>
            <person name="Hallsworth Pepin K."/>
            <person name="Zhang X."/>
            <person name="Ozersky P."/>
            <person name="Wilson R.K."/>
            <person name="Sternberg P.W."/>
            <person name="Gasser R.B."/>
            <person name="Mitreva M."/>
        </authorList>
    </citation>
    <scope>NUCLEOTIDE SEQUENCE [LARGE SCALE GENOMIC DNA]</scope>
    <source>
        <strain evidence="7">HannoverDv2000</strain>
    </source>
</reference>
<gene>
    <name evidence="6" type="ORF">DICVIV_14041</name>
</gene>
<organism evidence="6 7">
    <name type="scientific">Dictyocaulus viviparus</name>
    <name type="common">Bovine lungworm</name>
    <dbReference type="NCBI Taxonomy" id="29172"/>
    <lineage>
        <taxon>Eukaryota</taxon>
        <taxon>Metazoa</taxon>
        <taxon>Ecdysozoa</taxon>
        <taxon>Nematoda</taxon>
        <taxon>Chromadorea</taxon>
        <taxon>Rhabditida</taxon>
        <taxon>Rhabditina</taxon>
        <taxon>Rhabditomorpha</taxon>
        <taxon>Strongyloidea</taxon>
        <taxon>Metastrongylidae</taxon>
        <taxon>Dictyocaulus</taxon>
    </lineage>
</organism>
<dbReference type="EMBL" id="KN718308">
    <property type="protein sequence ID" value="KJH40045.1"/>
    <property type="molecule type" value="Genomic_DNA"/>
</dbReference>
<accession>A0A0D8X676</accession>
<keyword evidence="3 5" id="KW-1133">Transmembrane helix</keyword>
<dbReference type="AlphaFoldDB" id="A0A0D8X676"/>
<keyword evidence="7" id="KW-1185">Reference proteome</keyword>
<dbReference type="Proteomes" id="UP000053766">
    <property type="component" value="Unassembled WGS sequence"/>
</dbReference>
<evidence type="ECO:0000313" key="7">
    <source>
        <dbReference type="Proteomes" id="UP000053766"/>
    </source>
</evidence>
<evidence type="ECO:0000256" key="5">
    <source>
        <dbReference type="SAM" id="Phobius"/>
    </source>
</evidence>
<feature type="transmembrane region" description="Helical" evidence="5">
    <location>
        <begin position="39"/>
        <end position="61"/>
    </location>
</feature>
<evidence type="ECO:0000256" key="4">
    <source>
        <dbReference type="ARBA" id="ARBA00023136"/>
    </source>
</evidence>
<name>A0A0D8X676_DICVI</name>
<dbReference type="Pfam" id="PF00335">
    <property type="entry name" value="Tetraspanin"/>
    <property type="match status" value="1"/>
</dbReference>
<evidence type="ECO:0000313" key="6">
    <source>
        <dbReference type="EMBL" id="KJH40045.1"/>
    </source>
</evidence>
<keyword evidence="4 5" id="KW-0472">Membrane</keyword>
<sequence length="262" mass="30387">MVAPLSNLLAALIAFRTIYGIFAINYTTLSTVNRTVSRLIALIMARLVFGAIVIITGRMLINSIDTEAVHQLVKENMAHLIRFATKEASYMEEMNRLQQSLQCCGMSTDIQLQNGNLRCFLFSKCWVLIPILIIRGTCGLLHIRWMIRIQLQLGLELYSLPWSCCNRTKNLRCEHIGVTRYLRTFDTPTDFYDIEKAIGAKQLNWNPTTFERYLDRNELAIATLYQRDCSVELFREVLYRLEAIKNLMQQTGYLLEVFKLLW</sequence>
<keyword evidence="2 5" id="KW-0812">Transmembrane</keyword>
<reference evidence="6 7" key="1">
    <citation type="submission" date="2013-11" db="EMBL/GenBank/DDBJ databases">
        <title>Draft genome of the bovine lungworm Dictyocaulus viviparus.</title>
        <authorList>
            <person name="Mitreva M."/>
        </authorList>
    </citation>
    <scope>NUCLEOTIDE SEQUENCE [LARGE SCALE GENOMIC DNA]</scope>
    <source>
        <strain evidence="6 7">HannoverDv2000</strain>
    </source>
</reference>
<feature type="transmembrane region" description="Helical" evidence="5">
    <location>
        <begin position="121"/>
        <end position="143"/>
    </location>
</feature>
<feature type="transmembrane region" description="Helical" evidence="5">
    <location>
        <begin position="6"/>
        <end position="27"/>
    </location>
</feature>
<evidence type="ECO:0000256" key="2">
    <source>
        <dbReference type="ARBA" id="ARBA00022692"/>
    </source>
</evidence>
<dbReference type="OrthoDB" id="5835337at2759"/>
<protein>
    <submittedName>
        <fullName evidence="6">Uncharacterized protein</fullName>
    </submittedName>
</protein>